<evidence type="ECO:0000256" key="1">
    <source>
        <dbReference type="SAM" id="Phobius"/>
    </source>
</evidence>
<keyword evidence="1" id="KW-0472">Membrane</keyword>
<dbReference type="Proteomes" id="UP000194204">
    <property type="component" value="Unassembled WGS sequence"/>
</dbReference>
<organism evidence="2 3">
    <name type="scientific">Xenorhabdus beddingii</name>
    <dbReference type="NCBI Taxonomy" id="40578"/>
    <lineage>
        <taxon>Bacteria</taxon>
        <taxon>Pseudomonadati</taxon>
        <taxon>Pseudomonadota</taxon>
        <taxon>Gammaproteobacteria</taxon>
        <taxon>Enterobacterales</taxon>
        <taxon>Morganellaceae</taxon>
        <taxon>Xenorhabdus</taxon>
    </lineage>
</organism>
<reference evidence="2 3" key="1">
    <citation type="submission" date="2017-01" db="EMBL/GenBank/DDBJ databases">
        <title>Deconstructing symbiosis and pathogenesis requirements using a combined genomic-metabolomic approach.</title>
        <authorList>
            <person name="Tobias N.J."/>
            <person name="Wolff H."/>
            <person name="Djahanschiri B."/>
            <person name="Ebersberger I."/>
            <person name="Bode H.B."/>
        </authorList>
    </citation>
    <scope>NUCLEOTIDE SEQUENCE [LARGE SCALE GENOMIC DNA]</scope>
    <source>
        <strain evidence="2 3">DSM 4764</strain>
    </source>
</reference>
<feature type="transmembrane region" description="Helical" evidence="1">
    <location>
        <begin position="69"/>
        <end position="88"/>
    </location>
</feature>
<dbReference type="Pfam" id="PF10777">
    <property type="entry name" value="YlaC"/>
    <property type="match status" value="1"/>
</dbReference>
<gene>
    <name evidence="2" type="ORF">Xbed_00784</name>
</gene>
<evidence type="ECO:0000313" key="2">
    <source>
        <dbReference type="EMBL" id="OTA21137.1"/>
    </source>
</evidence>
<accession>A0A1Y2SPX5</accession>
<dbReference type="InterPro" id="IPR019713">
    <property type="entry name" value="Memb_YlaC"/>
</dbReference>
<comment type="caution">
    <text evidence="2">The sequence shown here is derived from an EMBL/GenBank/DDBJ whole genome shotgun (WGS) entry which is preliminary data.</text>
</comment>
<evidence type="ECO:0000313" key="3">
    <source>
        <dbReference type="Proteomes" id="UP000194204"/>
    </source>
</evidence>
<keyword evidence="1" id="KW-1133">Transmembrane helix</keyword>
<name>A0A1Y2SPX5_9GAMM</name>
<protein>
    <submittedName>
        <fullName evidence="2">Membrane protein</fullName>
    </submittedName>
</protein>
<dbReference type="EMBL" id="MUBK01000004">
    <property type="protein sequence ID" value="OTA21137.1"/>
    <property type="molecule type" value="Genomic_DNA"/>
</dbReference>
<sequence length="201" mass="23597">MCVADMLTLKMVKFSIRSRFLQHFSTNKWVSIMNIIKQILIQDLERINLKEHRDGKVHFNSIFIHHHPYLCLAMLIAYAFLAMLMWYAPYFGAWSIFAFTVAFIAMATVLLFDIKPVYHFEDIDVLDLRVCYNGEWFVNEQVSKKAINKILTHPRVPNEIKDDIKHVMKKKHSICFYDVFLIACSDQSPYARPTNMVNKSA</sequence>
<dbReference type="AlphaFoldDB" id="A0A1Y2SPX5"/>
<keyword evidence="1" id="KW-0812">Transmembrane</keyword>
<proteinExistence type="predicted"/>
<keyword evidence="3" id="KW-1185">Reference proteome</keyword>
<feature type="transmembrane region" description="Helical" evidence="1">
    <location>
        <begin position="94"/>
        <end position="112"/>
    </location>
</feature>